<dbReference type="PANTHER" id="PTHR11952:SF9">
    <property type="entry name" value="UDP-SUGAR PYROPHOSPHORYLASE"/>
    <property type="match status" value="1"/>
</dbReference>
<feature type="region of interest" description="Disordered" evidence="8">
    <location>
        <begin position="595"/>
        <end position="634"/>
    </location>
</feature>
<accession>A0A1E7EWF8</accession>
<organism evidence="9 10">
    <name type="scientific">Fragilariopsis cylindrus CCMP1102</name>
    <dbReference type="NCBI Taxonomy" id="635003"/>
    <lineage>
        <taxon>Eukaryota</taxon>
        <taxon>Sar</taxon>
        <taxon>Stramenopiles</taxon>
        <taxon>Ochrophyta</taxon>
        <taxon>Bacillariophyta</taxon>
        <taxon>Bacillariophyceae</taxon>
        <taxon>Bacillariophycidae</taxon>
        <taxon>Bacillariales</taxon>
        <taxon>Bacillariaceae</taxon>
        <taxon>Fragilariopsis</taxon>
    </lineage>
</organism>
<evidence type="ECO:0000313" key="10">
    <source>
        <dbReference type="Proteomes" id="UP000095751"/>
    </source>
</evidence>
<comment type="similarity">
    <text evidence="5">Belongs to the USP family.</text>
</comment>
<evidence type="ECO:0000313" key="9">
    <source>
        <dbReference type="EMBL" id="OEU10196.1"/>
    </source>
</evidence>
<evidence type="ECO:0000256" key="2">
    <source>
        <dbReference type="ARBA" id="ARBA00001946"/>
    </source>
</evidence>
<evidence type="ECO:0000256" key="6">
    <source>
        <dbReference type="ARBA" id="ARBA00039080"/>
    </source>
</evidence>
<dbReference type="SUPFAM" id="SSF53448">
    <property type="entry name" value="Nucleotide-diphospho-sugar transferases"/>
    <property type="match status" value="1"/>
</dbReference>
<dbReference type="FunCoup" id="A0A1E7EWF8">
    <property type="interactions" value="10"/>
</dbReference>
<dbReference type="InParanoid" id="A0A1E7EWF8"/>
<dbReference type="EC" id="2.7.7.64" evidence="6"/>
<dbReference type="Gene3D" id="2.160.10.30">
    <property type="match status" value="1"/>
</dbReference>
<name>A0A1E7EWF8_9STRA</name>
<evidence type="ECO:0000256" key="7">
    <source>
        <dbReference type="ARBA" id="ARBA00048259"/>
    </source>
</evidence>
<dbReference type="GO" id="GO:0006048">
    <property type="term" value="P:UDP-N-acetylglucosamine biosynthetic process"/>
    <property type="evidence" value="ECO:0007669"/>
    <property type="project" value="TreeGrafter"/>
</dbReference>
<dbReference type="PANTHER" id="PTHR11952">
    <property type="entry name" value="UDP- GLUCOSE PYROPHOSPHORYLASE"/>
    <property type="match status" value="1"/>
</dbReference>
<dbReference type="FunFam" id="2.160.10.30:FF:000001">
    <property type="entry name" value="UDP-sugar pyrophosphorylase"/>
    <property type="match status" value="1"/>
</dbReference>
<reference evidence="9 10" key="1">
    <citation type="submission" date="2016-09" db="EMBL/GenBank/DDBJ databases">
        <title>Extensive genetic diversity and differential bi-allelic expression allows diatom success in the polar Southern Ocean.</title>
        <authorList>
            <consortium name="DOE Joint Genome Institute"/>
            <person name="Mock T."/>
            <person name="Otillar R.P."/>
            <person name="Strauss J."/>
            <person name="Dupont C."/>
            <person name="Frickenhaus S."/>
            <person name="Maumus F."/>
            <person name="Mcmullan M."/>
            <person name="Sanges R."/>
            <person name="Schmutz J."/>
            <person name="Toseland A."/>
            <person name="Valas R."/>
            <person name="Veluchamy A."/>
            <person name="Ward B.J."/>
            <person name="Allen A."/>
            <person name="Barry K."/>
            <person name="Falciatore A."/>
            <person name="Ferrante M."/>
            <person name="Fortunato A.E."/>
            <person name="Gloeckner G."/>
            <person name="Gruber A."/>
            <person name="Hipkin R."/>
            <person name="Janech M."/>
            <person name="Kroth P."/>
            <person name="Leese F."/>
            <person name="Lindquist E."/>
            <person name="Lyon B.R."/>
            <person name="Martin J."/>
            <person name="Mayer C."/>
            <person name="Parker M."/>
            <person name="Quesneville H."/>
            <person name="Raymond J."/>
            <person name="Uhlig C."/>
            <person name="Valentin K.U."/>
            <person name="Worden A.Z."/>
            <person name="Armbrust E.V."/>
            <person name="Bowler C."/>
            <person name="Green B."/>
            <person name="Moulton V."/>
            <person name="Van Oosterhout C."/>
            <person name="Grigoriev I."/>
        </authorList>
    </citation>
    <scope>NUCLEOTIDE SEQUENCE [LARGE SCALE GENOMIC DNA]</scope>
    <source>
        <strain evidence="9 10">CCMP1102</strain>
    </source>
</reference>
<dbReference type="GO" id="GO:0003977">
    <property type="term" value="F:UDP-N-acetylglucosamine diphosphorylase activity"/>
    <property type="evidence" value="ECO:0007669"/>
    <property type="project" value="TreeGrafter"/>
</dbReference>
<keyword evidence="3" id="KW-0808">Transferase</keyword>
<dbReference type="InterPro" id="IPR029044">
    <property type="entry name" value="Nucleotide-diphossugar_trans"/>
</dbReference>
<dbReference type="EMBL" id="KV784373">
    <property type="protein sequence ID" value="OEU10196.1"/>
    <property type="molecule type" value="Genomic_DNA"/>
</dbReference>
<gene>
    <name evidence="9" type="primary">USP2</name>
    <name evidence="9" type="ORF">FRACYDRAFT_211962</name>
</gene>
<dbReference type="Pfam" id="PF01704">
    <property type="entry name" value="UDPGP"/>
    <property type="match status" value="1"/>
</dbReference>
<comment type="cofactor">
    <cofactor evidence="2">
        <name>Mg(2+)</name>
        <dbReference type="ChEBI" id="CHEBI:18420"/>
    </cofactor>
</comment>
<evidence type="ECO:0000256" key="3">
    <source>
        <dbReference type="ARBA" id="ARBA00022679"/>
    </source>
</evidence>
<dbReference type="OrthoDB" id="532420at2759"/>
<keyword evidence="4" id="KW-0548">Nucleotidyltransferase</keyword>
<dbReference type="InterPro" id="IPR039741">
    <property type="entry name" value="UDP-sugar_pyrophosphorylase"/>
</dbReference>
<dbReference type="KEGG" id="fcy:FRACYDRAFT_211962"/>
<protein>
    <recommendedName>
        <fullName evidence="6">UTP-monosaccharide-1-phosphate uridylyltransferase</fullName>
        <ecNumber evidence="6">2.7.7.64</ecNumber>
    </recommendedName>
</protein>
<evidence type="ECO:0000256" key="1">
    <source>
        <dbReference type="ARBA" id="ARBA00001936"/>
    </source>
</evidence>
<evidence type="ECO:0000256" key="8">
    <source>
        <dbReference type="SAM" id="MobiDB-lite"/>
    </source>
</evidence>
<sequence>MISSLPSNLKEIVTDDTQRALLEDLCSEELGQSHLLDAYCQGDADDDKLRGLCSQLLKLNGGYPGGLRSYIEKAKKLLQDSQDSVNPLDGWSPSIPQGESFELGTVKYDDTEKMGMELLNRVGFVLVAGGLGERLGYNGAKIGLPTESTTGTLYLEYYASYIMAVENRATPRVRLPLAIMVSNDTKEPTLQLLKENKCFGLQRRQIYIVQQGDGVPALIDNEAHFAIDPKDPYKIITKPHGHGDIHSLLYKNKVTKEWQDKLGIKYMVLFQDTNGLAFHTLPLLLGVSQQHGFIMNSLCVPRKAKQAIGGIAKLQNASTGKERTVNVEYNQLEPLLRSTEEFKEGDVNNETTGYSPFPGNINQLVFQLDGYNKVLERTKGVMPDFVNPKYKDATKTVFKKPTRLECMMQEFPTVLSSDESKHVGFTQAESSICFSPVKNAVVDGVALQAKGTPAGTAATGESDQYTAQRIFLRSHGCQVTEADPTSYSGIEVVPGPAIVLDPDFVCCPGDLKTKFPCPEKVMITSRSTLVVKGSGVVIESLNLDGCLVVDAGPGEQITIRDKVVKNDGWIQVPVSDSDTEVIRMRGFIIDRKETEHVEAQNKSGQNDIDDDTSIDENAPYEVEDDSSGVNFGVK</sequence>
<dbReference type="GO" id="GO:0051748">
    <property type="term" value="F:UTP-monosaccharide-1-phosphate uridylyltransferase activity"/>
    <property type="evidence" value="ECO:0007669"/>
    <property type="project" value="UniProtKB-EC"/>
</dbReference>
<evidence type="ECO:0000256" key="5">
    <source>
        <dbReference type="ARBA" id="ARBA00038047"/>
    </source>
</evidence>
<dbReference type="Gene3D" id="3.90.550.10">
    <property type="entry name" value="Spore Coat Polysaccharide Biosynthesis Protein SpsA, Chain A"/>
    <property type="match status" value="1"/>
</dbReference>
<comment type="cofactor">
    <cofactor evidence="1">
        <name>Mn(2+)</name>
        <dbReference type="ChEBI" id="CHEBI:29035"/>
    </cofactor>
</comment>
<dbReference type="Proteomes" id="UP000095751">
    <property type="component" value="Unassembled WGS sequence"/>
</dbReference>
<evidence type="ECO:0000256" key="4">
    <source>
        <dbReference type="ARBA" id="ARBA00022695"/>
    </source>
</evidence>
<dbReference type="AlphaFoldDB" id="A0A1E7EWF8"/>
<dbReference type="InterPro" id="IPR002618">
    <property type="entry name" value="UDPGP_fam"/>
</dbReference>
<keyword evidence="10" id="KW-1185">Reference proteome</keyword>
<proteinExistence type="inferred from homology"/>
<comment type="catalytic activity">
    <reaction evidence="7">
        <text>a monosaccharide 1-phosphate + UTP + H(+) = a UDP-monosaccharide + diphosphate</text>
        <dbReference type="Rhea" id="RHEA:13205"/>
        <dbReference type="ChEBI" id="CHEBI:15378"/>
        <dbReference type="ChEBI" id="CHEBI:33019"/>
        <dbReference type="ChEBI" id="CHEBI:46398"/>
        <dbReference type="ChEBI" id="CHEBI:140358"/>
        <dbReference type="ChEBI" id="CHEBI:140359"/>
        <dbReference type="EC" id="2.7.7.64"/>
    </reaction>
</comment>